<dbReference type="PROSITE" id="PS00375">
    <property type="entry name" value="UDPGT"/>
    <property type="match status" value="1"/>
</dbReference>
<comment type="caution">
    <text evidence="6">The sequence shown here is derived from an EMBL/GenBank/DDBJ whole genome shotgun (WGS) entry which is preliminary data.</text>
</comment>
<dbReference type="Proteomes" id="UP001187471">
    <property type="component" value="Unassembled WGS sequence"/>
</dbReference>
<gene>
    <name evidence="6" type="ORF">RJ640_026764</name>
</gene>
<dbReference type="InterPro" id="IPR035595">
    <property type="entry name" value="UDP_glycos_trans_CS"/>
</dbReference>
<reference evidence="6" key="1">
    <citation type="submission" date="2022-12" db="EMBL/GenBank/DDBJ databases">
        <title>Draft genome assemblies for two species of Escallonia (Escalloniales).</title>
        <authorList>
            <person name="Chanderbali A."/>
            <person name="Dervinis C."/>
            <person name="Anghel I."/>
            <person name="Soltis D."/>
            <person name="Soltis P."/>
            <person name="Zapata F."/>
        </authorList>
    </citation>
    <scope>NUCLEOTIDE SEQUENCE</scope>
    <source>
        <strain evidence="6">UCBG92.1500</strain>
        <tissue evidence="6">Leaf</tissue>
    </source>
</reference>
<proteinExistence type="inferred from homology"/>
<accession>A0AA88U8R9</accession>
<evidence type="ECO:0000256" key="5">
    <source>
        <dbReference type="RuleBase" id="RU362057"/>
    </source>
</evidence>
<dbReference type="PANTHER" id="PTHR48047:SF61">
    <property type="entry name" value="OS04G0273600 PROTEIN"/>
    <property type="match status" value="1"/>
</dbReference>
<dbReference type="FunFam" id="3.40.50.2000:FF:000103">
    <property type="entry name" value="Glycosyltransferase"/>
    <property type="match status" value="1"/>
</dbReference>
<evidence type="ECO:0000256" key="4">
    <source>
        <dbReference type="RuleBase" id="RU003718"/>
    </source>
</evidence>
<keyword evidence="3 4" id="KW-0808">Transferase</keyword>
<evidence type="ECO:0000313" key="6">
    <source>
        <dbReference type="EMBL" id="KAK2974788.1"/>
    </source>
</evidence>
<dbReference type="EMBL" id="JAVXUO010002277">
    <property type="protein sequence ID" value="KAK2974788.1"/>
    <property type="molecule type" value="Genomic_DNA"/>
</dbReference>
<protein>
    <recommendedName>
        <fullName evidence="5">Glycosyltransferase</fullName>
        <ecNumber evidence="5">2.4.1.-</ecNumber>
    </recommendedName>
</protein>
<organism evidence="6 7">
    <name type="scientific">Escallonia rubra</name>
    <dbReference type="NCBI Taxonomy" id="112253"/>
    <lineage>
        <taxon>Eukaryota</taxon>
        <taxon>Viridiplantae</taxon>
        <taxon>Streptophyta</taxon>
        <taxon>Embryophyta</taxon>
        <taxon>Tracheophyta</taxon>
        <taxon>Spermatophyta</taxon>
        <taxon>Magnoliopsida</taxon>
        <taxon>eudicotyledons</taxon>
        <taxon>Gunneridae</taxon>
        <taxon>Pentapetalae</taxon>
        <taxon>asterids</taxon>
        <taxon>campanulids</taxon>
        <taxon>Escalloniales</taxon>
        <taxon>Escalloniaceae</taxon>
        <taxon>Escallonia</taxon>
    </lineage>
</organism>
<dbReference type="AlphaFoldDB" id="A0AA88U8R9"/>
<keyword evidence="2 4" id="KW-0328">Glycosyltransferase</keyword>
<dbReference type="Gene3D" id="3.40.50.2000">
    <property type="entry name" value="Glycogen Phosphorylase B"/>
    <property type="match status" value="2"/>
</dbReference>
<dbReference type="PANTHER" id="PTHR48047">
    <property type="entry name" value="GLYCOSYLTRANSFERASE"/>
    <property type="match status" value="1"/>
</dbReference>
<dbReference type="CDD" id="cd03784">
    <property type="entry name" value="GT1_Gtf-like"/>
    <property type="match status" value="1"/>
</dbReference>
<sequence>MPSERKQNIVMFPFMAQGHIIPFLGLALKLEKEKGFKITFINTPLNIKRLQPSIPPSSSIRLLEIPFNSSHLGLPPNAENTETLALDLMLRLIESSPSLKPAFEELICTLVNEQNGQPPFCIISDMFFGWSAEVAHKFGVFHAIFNAGGGYGMAVFHTTWLNLPHKTMTEADSNDFPLPGFPKNYRFKSQNLPGHQKAITGPWYFGLEMFQEWLETDAMLFNTVEEIDRMGLTYFRQQFSCHVWSIGPILSPLGSKARGGKEAETTLNVCMEWLNSKAITSVLYVAFGSQSAPSESQTMQLATALEASGHNFIWVVRSPSSFAGADRDFKDNEVEWLPRGFEQRVRESGRGLLVQEWGPQMEILSHASIGAFMSHCGWNSVNEALSNGVPILSWPMGAEQPFNATMLEEEIGVAVGVANGSDCEVRHEDLVRKIELVMNGTGKGKDMKRKACEAKEMIKSASKDKKGFKGSSVKAVDEFLDAALQSWNRLQRSQEMSCTL</sequence>
<dbReference type="SUPFAM" id="SSF53756">
    <property type="entry name" value="UDP-Glycosyltransferase/glycogen phosphorylase"/>
    <property type="match status" value="1"/>
</dbReference>
<evidence type="ECO:0000313" key="7">
    <source>
        <dbReference type="Proteomes" id="UP001187471"/>
    </source>
</evidence>
<dbReference type="InterPro" id="IPR002213">
    <property type="entry name" value="UDP_glucos_trans"/>
</dbReference>
<keyword evidence="7" id="KW-1185">Reference proteome</keyword>
<dbReference type="FunFam" id="3.40.50.2000:FF:000064">
    <property type="entry name" value="Glycosyltransferase"/>
    <property type="match status" value="1"/>
</dbReference>
<dbReference type="GO" id="GO:0035251">
    <property type="term" value="F:UDP-glucosyltransferase activity"/>
    <property type="evidence" value="ECO:0007669"/>
    <property type="project" value="TreeGrafter"/>
</dbReference>
<name>A0AA88U8R9_9ASTE</name>
<evidence type="ECO:0000256" key="1">
    <source>
        <dbReference type="ARBA" id="ARBA00009995"/>
    </source>
</evidence>
<dbReference type="Pfam" id="PF00201">
    <property type="entry name" value="UDPGT"/>
    <property type="match status" value="1"/>
</dbReference>
<evidence type="ECO:0000256" key="2">
    <source>
        <dbReference type="ARBA" id="ARBA00022676"/>
    </source>
</evidence>
<evidence type="ECO:0000256" key="3">
    <source>
        <dbReference type="ARBA" id="ARBA00022679"/>
    </source>
</evidence>
<dbReference type="EC" id="2.4.1.-" evidence="5"/>
<comment type="similarity">
    <text evidence="1 4">Belongs to the UDP-glycosyltransferase family.</text>
</comment>